<reference evidence="1 4" key="2">
    <citation type="submission" date="2018-01" db="EMBL/GenBank/DDBJ databases">
        <title>Complete genome sequence of Caulobacter flavus RHGG3.</title>
        <authorList>
            <person name="Yang E."/>
        </authorList>
    </citation>
    <scope>NUCLEOTIDE SEQUENCE [LARGE SCALE GENOMIC DNA]</scope>
    <source>
        <strain evidence="1 4">RHGG3</strain>
    </source>
</reference>
<evidence type="ECO:0000313" key="4">
    <source>
        <dbReference type="Proteomes" id="UP000281192"/>
    </source>
</evidence>
<dbReference type="EMBL" id="CP026100">
    <property type="protein sequence ID" value="AYV48834.1"/>
    <property type="molecule type" value="Genomic_DNA"/>
</dbReference>
<keyword evidence="4" id="KW-1185">Reference proteome</keyword>
<sequence>MARIELDKDVREAALRKLTLYMRDELDRPVSGLEAGFLLDFIGQTLGPAFFNQGVRDAQALILRKLEDVVYEIEKPIG</sequence>
<dbReference type="Proteomes" id="UP000281192">
    <property type="component" value="Chromosome"/>
</dbReference>
<dbReference type="AlphaFoldDB" id="A0A2N5CLN5"/>
<name>A0A2N5CLN5_9CAUL</name>
<reference evidence="2 3" key="1">
    <citation type="submission" date="2017-12" db="EMBL/GenBank/DDBJ databases">
        <title>The genome sequence of Caulobacter flavus CGMCC1 15093.</title>
        <authorList>
            <person name="Gao J."/>
            <person name="Mao X."/>
            <person name="Sun J."/>
        </authorList>
    </citation>
    <scope>NUCLEOTIDE SEQUENCE [LARGE SCALE GENOMIC DNA]</scope>
    <source>
        <strain evidence="2 3">CGMCC1 15093</strain>
    </source>
</reference>
<evidence type="ECO:0000313" key="2">
    <source>
        <dbReference type="EMBL" id="PLR06708.1"/>
    </source>
</evidence>
<evidence type="ECO:0000313" key="3">
    <source>
        <dbReference type="Proteomes" id="UP000234483"/>
    </source>
</evidence>
<dbReference type="EMBL" id="PJRQ01000051">
    <property type="protein sequence ID" value="PLR06708.1"/>
    <property type="molecule type" value="Genomic_DNA"/>
</dbReference>
<dbReference type="OrthoDB" id="6629495at2"/>
<dbReference type="KEGG" id="cfh:C1707_22660"/>
<dbReference type="RefSeq" id="WP_101715576.1">
    <property type="nucleotide sequence ID" value="NZ_CP026100.1"/>
</dbReference>
<protein>
    <submittedName>
        <fullName evidence="2">DUF2164 domain-containing protein</fullName>
    </submittedName>
</protein>
<accession>A0A2N5CLN5</accession>
<dbReference type="Pfam" id="PF09932">
    <property type="entry name" value="DUF2164"/>
    <property type="match status" value="1"/>
</dbReference>
<evidence type="ECO:0000313" key="1">
    <source>
        <dbReference type="EMBL" id="AYV48834.1"/>
    </source>
</evidence>
<gene>
    <name evidence="1" type="ORF">C1707_22660</name>
    <name evidence="2" type="ORF">CFHF_24720</name>
</gene>
<dbReference type="InterPro" id="IPR018680">
    <property type="entry name" value="DUF2164"/>
</dbReference>
<dbReference type="Proteomes" id="UP000234483">
    <property type="component" value="Unassembled WGS sequence"/>
</dbReference>
<organism evidence="2 3">
    <name type="scientific">Caulobacter flavus</name>
    <dbReference type="NCBI Taxonomy" id="1679497"/>
    <lineage>
        <taxon>Bacteria</taxon>
        <taxon>Pseudomonadati</taxon>
        <taxon>Pseudomonadota</taxon>
        <taxon>Alphaproteobacteria</taxon>
        <taxon>Caulobacterales</taxon>
        <taxon>Caulobacteraceae</taxon>
        <taxon>Caulobacter</taxon>
    </lineage>
</organism>
<proteinExistence type="predicted"/>